<sequence length="207" mass="23712">MSAPVFSQQRVRLFKSERLEKLTLISPRAFALGWSLMLPTILWAGSNTADPLDAPFKCLGLVGSGLLIWTLFEYAMHRYLFHLTVDLSPVRWFVFLIHGNHHDNPNDPMRDMMPLAVSIPVSALIWGLCILLLGAPGTWLFLGFITGYVIYDAIHYACHQWPMRGRLGAALKRHHMRHHHVDDHGNYAISAIFWDYIFGSKIKSFKR</sequence>
<dbReference type="InterPro" id="IPR006694">
    <property type="entry name" value="Fatty_acid_hydroxylase"/>
</dbReference>
<keyword evidence="11" id="KW-0443">Lipid metabolism</keyword>
<gene>
    <name evidence="16" type="ORF">K7G82_12205</name>
</gene>
<evidence type="ECO:0000256" key="1">
    <source>
        <dbReference type="ARBA" id="ARBA00001947"/>
    </source>
</evidence>
<comment type="caution">
    <text evidence="16">The sequence shown here is derived from an EMBL/GenBank/DDBJ whole genome shotgun (WGS) entry which is preliminary data.</text>
</comment>
<evidence type="ECO:0000256" key="4">
    <source>
        <dbReference type="ARBA" id="ARBA00022692"/>
    </source>
</evidence>
<keyword evidence="4 14" id="KW-0812">Transmembrane</keyword>
<keyword evidence="10" id="KW-0560">Oxidoreductase</keyword>
<keyword evidence="6" id="KW-0256">Endoplasmic reticulum</keyword>
<accession>A0ABS7PP20</accession>
<keyword evidence="13" id="KW-0275">Fatty acid biosynthesis</keyword>
<evidence type="ECO:0000313" key="16">
    <source>
        <dbReference type="EMBL" id="MBY8823059.1"/>
    </source>
</evidence>
<dbReference type="PANTHER" id="PTHR12863">
    <property type="entry name" value="FATTY ACID HYDROXYLASE"/>
    <property type="match status" value="1"/>
</dbReference>
<dbReference type="PANTHER" id="PTHR12863:SF1">
    <property type="entry name" value="FATTY ACID 2-HYDROXYLASE"/>
    <property type="match status" value="1"/>
</dbReference>
<keyword evidence="5" id="KW-0479">Metal-binding</keyword>
<evidence type="ECO:0000256" key="3">
    <source>
        <dbReference type="ARBA" id="ARBA00022516"/>
    </source>
</evidence>
<feature type="transmembrane region" description="Helical" evidence="14">
    <location>
        <begin position="54"/>
        <end position="72"/>
    </location>
</feature>
<keyword evidence="3" id="KW-0444">Lipid biosynthesis</keyword>
<evidence type="ECO:0000256" key="6">
    <source>
        <dbReference type="ARBA" id="ARBA00022824"/>
    </source>
</evidence>
<dbReference type="EMBL" id="JAINVV010000004">
    <property type="protein sequence ID" value="MBY8823059.1"/>
    <property type="molecule type" value="Genomic_DNA"/>
</dbReference>
<dbReference type="RefSeq" id="WP_222990089.1">
    <property type="nucleotide sequence ID" value="NZ_JAINVV010000004.1"/>
</dbReference>
<keyword evidence="12 14" id="KW-0472">Membrane</keyword>
<evidence type="ECO:0000256" key="2">
    <source>
        <dbReference type="ARBA" id="ARBA00004477"/>
    </source>
</evidence>
<comment type="cofactor">
    <cofactor evidence="1">
        <name>Zn(2+)</name>
        <dbReference type="ChEBI" id="CHEBI:29105"/>
    </cofactor>
</comment>
<reference evidence="16 17" key="1">
    <citation type="submission" date="2021-08" db="EMBL/GenBank/DDBJ databases">
        <authorList>
            <person name="Tuo L."/>
        </authorList>
    </citation>
    <scope>NUCLEOTIDE SEQUENCE [LARGE SCALE GENOMIC DNA]</scope>
    <source>
        <strain evidence="16 17">JCM 31229</strain>
    </source>
</reference>
<keyword evidence="17" id="KW-1185">Reference proteome</keyword>
<evidence type="ECO:0000256" key="9">
    <source>
        <dbReference type="ARBA" id="ARBA00022989"/>
    </source>
</evidence>
<dbReference type="InterPro" id="IPR014430">
    <property type="entry name" value="Scs7"/>
</dbReference>
<feature type="transmembrane region" description="Helical" evidence="14">
    <location>
        <begin position="21"/>
        <end position="42"/>
    </location>
</feature>
<evidence type="ECO:0000256" key="7">
    <source>
        <dbReference type="ARBA" id="ARBA00022832"/>
    </source>
</evidence>
<evidence type="ECO:0000256" key="10">
    <source>
        <dbReference type="ARBA" id="ARBA00023002"/>
    </source>
</evidence>
<proteinExistence type="predicted"/>
<evidence type="ECO:0000256" key="5">
    <source>
        <dbReference type="ARBA" id="ARBA00022723"/>
    </source>
</evidence>
<keyword evidence="9 14" id="KW-1133">Transmembrane helix</keyword>
<name>A0ABS7PP20_9SPHN</name>
<evidence type="ECO:0000313" key="17">
    <source>
        <dbReference type="Proteomes" id="UP000706039"/>
    </source>
</evidence>
<evidence type="ECO:0000256" key="11">
    <source>
        <dbReference type="ARBA" id="ARBA00023098"/>
    </source>
</evidence>
<evidence type="ECO:0000259" key="15">
    <source>
        <dbReference type="Pfam" id="PF04116"/>
    </source>
</evidence>
<organism evidence="16 17">
    <name type="scientific">Sphingomonas colocasiae</name>
    <dbReference type="NCBI Taxonomy" id="1848973"/>
    <lineage>
        <taxon>Bacteria</taxon>
        <taxon>Pseudomonadati</taxon>
        <taxon>Pseudomonadota</taxon>
        <taxon>Alphaproteobacteria</taxon>
        <taxon>Sphingomonadales</taxon>
        <taxon>Sphingomonadaceae</taxon>
        <taxon>Sphingomonas</taxon>
    </lineage>
</organism>
<evidence type="ECO:0000256" key="12">
    <source>
        <dbReference type="ARBA" id="ARBA00023136"/>
    </source>
</evidence>
<keyword evidence="7" id="KW-0276">Fatty acid metabolism</keyword>
<evidence type="ECO:0000256" key="13">
    <source>
        <dbReference type="ARBA" id="ARBA00023160"/>
    </source>
</evidence>
<feature type="domain" description="Fatty acid hydroxylase" evidence="15">
    <location>
        <begin position="65"/>
        <end position="200"/>
    </location>
</feature>
<evidence type="ECO:0000256" key="14">
    <source>
        <dbReference type="SAM" id="Phobius"/>
    </source>
</evidence>
<comment type="subcellular location">
    <subcellularLocation>
        <location evidence="2">Endoplasmic reticulum membrane</location>
        <topology evidence="2">Multi-pass membrane protein</topology>
    </subcellularLocation>
</comment>
<dbReference type="Proteomes" id="UP000706039">
    <property type="component" value="Unassembled WGS sequence"/>
</dbReference>
<keyword evidence="8" id="KW-0862">Zinc</keyword>
<evidence type="ECO:0000256" key="8">
    <source>
        <dbReference type="ARBA" id="ARBA00022833"/>
    </source>
</evidence>
<dbReference type="Pfam" id="PF04116">
    <property type="entry name" value="FA_hydroxylase"/>
    <property type="match status" value="1"/>
</dbReference>
<protein>
    <submittedName>
        <fullName evidence="16">Sterol desaturase family protein</fullName>
    </submittedName>
</protein>